<dbReference type="OrthoDB" id="5389734at2759"/>
<evidence type="ECO:0000313" key="3">
    <source>
        <dbReference type="Proteomes" id="UP000042958"/>
    </source>
</evidence>
<dbReference type="Proteomes" id="UP000042958">
    <property type="component" value="Unassembled WGS sequence"/>
</dbReference>
<feature type="region of interest" description="Disordered" evidence="1">
    <location>
        <begin position="1"/>
        <end position="46"/>
    </location>
</feature>
<evidence type="ECO:0000256" key="1">
    <source>
        <dbReference type="SAM" id="MobiDB-lite"/>
    </source>
</evidence>
<feature type="region of interest" description="Disordered" evidence="1">
    <location>
        <begin position="294"/>
        <end position="496"/>
    </location>
</feature>
<gene>
    <name evidence="2" type="ORF">PMG11_10938</name>
</gene>
<proteinExistence type="predicted"/>
<sequence length="674" mass="74619">MAALEETSGNAPAGASLNCKEQPVCATNTDPEQRPMSSTSASPVHPISQLQGPFEESIAEAVPGLASQWVVEIDAQTRRRDLLENDEYERLCGRKWRQRATEKYHPFWKLVSQMVFGVHLLAKRQAKSPAAVMQILQGHVNELDGFLQRTTEDFLIIHLDVRTRIQYLSLPLGNLALFDEMLEDRNFRLALVSYNDQIEHAVERFTLAITDALKDLHKGKQALGALWHYLQQLGNEGCFETDSLRAFYQAMMENMEGWVMALSKLRRRGSALQKALGQLAFAVTEMQRRVGVASRKDVRSLVKTPNRAPSRTTSVRQRLFARSPGPGTPGRRPISEKPLPRDPLSKPKSRPASRNLDDTLIAEQRHTESRLRKPSRRDSIMPRVLSRARSCSALEGQPGTTTTDPSPPRTPSRLTRKLSRPFLPKRSVSDKTDTNNRPSTAPARTLKTRSASIEQLKALWANGRPRTQQSMAKQAQPPPSRPQTSQPKDSQPEGLDTMKDQISHFLKTDRVVEAWDNIAKTANCCGTTLAKTKEWPSSIFRTKSSENLHAGARHERGSGAGAGAGVSGTDLQRQMSWIQEPEFLSTYSFKQRPAISPRIHVLSVAIDDELEKSFEDAVSMNMSMNDDAGETGSIITALPAVPAPTPVPVPVASTASVGLPSSAEYRPRAIGAQA</sequence>
<feature type="compositionally biased region" description="Basic and acidic residues" evidence="1">
    <location>
        <begin position="333"/>
        <end position="345"/>
    </location>
</feature>
<keyword evidence="3" id="KW-1185">Reference proteome</keyword>
<feature type="compositionally biased region" description="Polar residues" evidence="1">
    <location>
        <begin position="307"/>
        <end position="316"/>
    </location>
</feature>
<feature type="compositionally biased region" description="Basic and acidic residues" evidence="1">
    <location>
        <begin position="363"/>
        <end position="380"/>
    </location>
</feature>
<dbReference type="STRING" id="104259.A0A0F7U0L7"/>
<reference evidence="3" key="1">
    <citation type="journal article" date="2015" name="Genome Announc.">
        <title>Draft genome sequence of the fungus Penicillium brasilianum MG11.</title>
        <authorList>
            <person name="Horn F."/>
            <person name="Linde J."/>
            <person name="Mattern D.J."/>
            <person name="Walther G."/>
            <person name="Guthke R."/>
            <person name="Brakhage A.A."/>
            <person name="Valiante V."/>
        </authorList>
    </citation>
    <scope>NUCLEOTIDE SEQUENCE [LARGE SCALE GENOMIC DNA]</scope>
    <source>
        <strain evidence="3">MG11</strain>
    </source>
</reference>
<evidence type="ECO:0000313" key="2">
    <source>
        <dbReference type="EMBL" id="CEJ62439.1"/>
    </source>
</evidence>
<feature type="compositionally biased region" description="Low complexity" evidence="1">
    <location>
        <begin position="322"/>
        <end position="332"/>
    </location>
</feature>
<dbReference type="EMBL" id="CDHK01000016">
    <property type="protein sequence ID" value="CEJ62439.1"/>
    <property type="molecule type" value="Genomic_DNA"/>
</dbReference>
<feature type="compositionally biased region" description="Polar residues" evidence="1">
    <location>
        <begin position="25"/>
        <end position="42"/>
    </location>
</feature>
<protein>
    <submittedName>
        <fullName evidence="2">Uncharacterized protein</fullName>
    </submittedName>
</protein>
<name>A0A0F7U0L7_PENBI</name>
<dbReference type="AlphaFoldDB" id="A0A0F7U0L7"/>
<accession>A0A0F7U0L7</accession>
<organism evidence="2 3">
    <name type="scientific">Penicillium brasilianum</name>
    <dbReference type="NCBI Taxonomy" id="104259"/>
    <lineage>
        <taxon>Eukaryota</taxon>
        <taxon>Fungi</taxon>
        <taxon>Dikarya</taxon>
        <taxon>Ascomycota</taxon>
        <taxon>Pezizomycotina</taxon>
        <taxon>Eurotiomycetes</taxon>
        <taxon>Eurotiomycetidae</taxon>
        <taxon>Eurotiales</taxon>
        <taxon>Aspergillaceae</taxon>
        <taxon>Penicillium</taxon>
    </lineage>
</organism>